<dbReference type="SMART" id="SM00128">
    <property type="entry name" value="IPPc"/>
    <property type="match status" value="1"/>
</dbReference>
<dbReference type="InterPro" id="IPR000300">
    <property type="entry name" value="IPPc"/>
</dbReference>
<evidence type="ECO:0000256" key="1">
    <source>
        <dbReference type="SAM" id="MobiDB-lite"/>
    </source>
</evidence>
<evidence type="ECO:0000259" key="2">
    <source>
        <dbReference type="SMART" id="SM00128"/>
    </source>
</evidence>
<dbReference type="GO" id="GO:0046856">
    <property type="term" value="P:phosphatidylinositol dephosphorylation"/>
    <property type="evidence" value="ECO:0007669"/>
    <property type="project" value="InterPro"/>
</dbReference>
<evidence type="ECO:0000313" key="3">
    <source>
        <dbReference type="EMBL" id="TBU29125.1"/>
    </source>
</evidence>
<name>A0A4Q9MNQ8_9APHY</name>
<dbReference type="SUPFAM" id="SSF56219">
    <property type="entry name" value="DNase I-like"/>
    <property type="match status" value="1"/>
</dbReference>
<dbReference type="OrthoDB" id="2248459at2759"/>
<sequence length="817" mass="91309">MSEVDLQPSTSTATPPPERKQFGAHLPPPTRTIALGDKLPPPRRVNDGSSSDEEDDEDVKMKVDLLPDASRASRRPPVVDCLNYSEFNIHIPAYTGSVAVSGHAVAVVTQHHLRVYDLSISDAPVWNLDSKNGDFNIKIKDFKMTSVEFRPTTSMQDRGAFLWIGTKDGHLIELDVRTGQVTAARPAVHAHTITHMFRHDQSMVTLDDTGKVLVWSPSDDLDLDLSTQTPRVVRIAEKQEFAKMIGGQLWTSTRDPSAGGSVPGTSRGPYMRVYDVFTQGSVGRSLLPSEHLGAVTAATVLPSDPAQAYVAHEGGHISIWALGGGDAPPQCVEVVKVSTSDILSLEGVNDRLWAGGRKGTISAYDVGSKPWTVTNSWMAHQSLPVLRIGVDTWSMEKLDRLMVFSVGRDERLRFWDGLLGVDWIEQELLKRETEFSTFRDMTVLIVSWNVDSAKPDTLTGPAENVNFLQDVLRTIDRPDIIAFGMQELIDLESRKMAAKTVLLGGKNKTADGSISQKVTTSYKKWYDRLVLAVRLAMPADEPYTVIHTENLVGLFTCVLVKNSERTRLKHAALTTVKRGMGGRYGNKGGIISRFVVDDTSICFINCHLAAGQHHVRQRNADAAAIVEDQSMLPEPDEGAAYVNGGDGTMVLDHELVFMNGDMNYRIDQRREAVVAAVKAGDLQQLVIHDQLRKEMKFNRAFRLRTFQEGPLDFAPTYKYDRRSDEYDTSEKARTPAWCDRVLWRSLVPERVELLHYRRWEANVSDHRPISAGFKIRVKSVKHEARARVKAEVQERWKEAERDLLAAAMQYYIDQKMI</sequence>
<dbReference type="Pfam" id="PF22669">
    <property type="entry name" value="Exo_endo_phos2"/>
    <property type="match status" value="1"/>
</dbReference>
<dbReference type="EMBL" id="ML143415">
    <property type="protein sequence ID" value="TBU29125.1"/>
    <property type="molecule type" value="Genomic_DNA"/>
</dbReference>
<dbReference type="InterPro" id="IPR046985">
    <property type="entry name" value="IP5"/>
</dbReference>
<dbReference type="Gene3D" id="2.130.10.10">
    <property type="entry name" value="YVTN repeat-like/Quinoprotein amine dehydrogenase"/>
    <property type="match status" value="2"/>
</dbReference>
<organism evidence="3">
    <name type="scientific">Dichomitus squalens</name>
    <dbReference type="NCBI Taxonomy" id="114155"/>
    <lineage>
        <taxon>Eukaryota</taxon>
        <taxon>Fungi</taxon>
        <taxon>Dikarya</taxon>
        <taxon>Basidiomycota</taxon>
        <taxon>Agaricomycotina</taxon>
        <taxon>Agaricomycetes</taxon>
        <taxon>Polyporales</taxon>
        <taxon>Polyporaceae</taxon>
        <taxon>Dichomitus</taxon>
    </lineage>
</organism>
<proteinExistence type="predicted"/>
<dbReference type="InterPro" id="IPR036322">
    <property type="entry name" value="WD40_repeat_dom_sf"/>
</dbReference>
<dbReference type="InterPro" id="IPR036691">
    <property type="entry name" value="Endo/exonu/phosph_ase_sf"/>
</dbReference>
<dbReference type="SUPFAM" id="SSF50978">
    <property type="entry name" value="WD40 repeat-like"/>
    <property type="match status" value="1"/>
</dbReference>
<dbReference type="Gene3D" id="3.60.10.10">
    <property type="entry name" value="Endonuclease/exonuclease/phosphatase"/>
    <property type="match status" value="1"/>
</dbReference>
<dbReference type="Proteomes" id="UP000292957">
    <property type="component" value="Unassembled WGS sequence"/>
</dbReference>
<reference evidence="3" key="1">
    <citation type="submission" date="2019-01" db="EMBL/GenBank/DDBJ databases">
        <title>Draft genome sequences of three monokaryotic isolates of the white-rot basidiomycete fungus Dichomitus squalens.</title>
        <authorList>
            <consortium name="DOE Joint Genome Institute"/>
            <person name="Lopez S.C."/>
            <person name="Andreopoulos B."/>
            <person name="Pangilinan J."/>
            <person name="Lipzen A."/>
            <person name="Riley R."/>
            <person name="Ahrendt S."/>
            <person name="Ng V."/>
            <person name="Barry K."/>
            <person name="Daum C."/>
            <person name="Grigoriev I.V."/>
            <person name="Hilden K.S."/>
            <person name="Makela M.R."/>
            <person name="de Vries R.P."/>
        </authorList>
    </citation>
    <scope>NUCLEOTIDE SEQUENCE [LARGE SCALE GENOMIC DNA]</scope>
    <source>
        <strain evidence="3">OM18370.1</strain>
    </source>
</reference>
<feature type="domain" description="Inositol polyphosphate-related phosphatase" evidence="2">
    <location>
        <begin position="439"/>
        <end position="781"/>
    </location>
</feature>
<feature type="region of interest" description="Disordered" evidence="1">
    <location>
        <begin position="1"/>
        <end position="60"/>
    </location>
</feature>
<protein>
    <submittedName>
        <fullName evidence="3">DNase I-like protein</fullName>
    </submittedName>
</protein>
<dbReference type="InterPro" id="IPR015943">
    <property type="entry name" value="WD40/YVTN_repeat-like_dom_sf"/>
</dbReference>
<gene>
    <name evidence="3" type="ORF">BD311DRAFT_777708</name>
</gene>
<dbReference type="GO" id="GO:0004439">
    <property type="term" value="F:phosphatidylinositol-4,5-bisphosphate 5-phosphatase activity"/>
    <property type="evidence" value="ECO:0007669"/>
    <property type="project" value="TreeGrafter"/>
</dbReference>
<dbReference type="PANTHER" id="PTHR11200">
    <property type="entry name" value="INOSITOL 5-PHOSPHATASE"/>
    <property type="match status" value="1"/>
</dbReference>
<dbReference type="AlphaFoldDB" id="A0A4Q9MNQ8"/>
<dbReference type="PANTHER" id="PTHR11200:SF240">
    <property type="entry name" value="INOSITOL POLYPHOSPHATE 5-PHOSPHATASE C9G1.10C-RELATED"/>
    <property type="match status" value="1"/>
</dbReference>
<accession>A0A4Q9MNQ8</accession>